<organism evidence="1 2">
    <name type="scientific">Desmophyllum pertusum</name>
    <dbReference type="NCBI Taxonomy" id="174260"/>
    <lineage>
        <taxon>Eukaryota</taxon>
        <taxon>Metazoa</taxon>
        <taxon>Cnidaria</taxon>
        <taxon>Anthozoa</taxon>
        <taxon>Hexacorallia</taxon>
        <taxon>Scleractinia</taxon>
        <taxon>Caryophylliina</taxon>
        <taxon>Caryophylliidae</taxon>
        <taxon>Desmophyllum</taxon>
    </lineage>
</organism>
<dbReference type="EMBL" id="MU827778">
    <property type="protein sequence ID" value="KAJ7340433.1"/>
    <property type="molecule type" value="Genomic_DNA"/>
</dbReference>
<gene>
    <name evidence="1" type="ORF">OS493_003181</name>
</gene>
<name>A0A9X0CIZ1_9CNID</name>
<accession>A0A9X0CIZ1</accession>
<dbReference type="Proteomes" id="UP001163046">
    <property type="component" value="Unassembled WGS sequence"/>
</dbReference>
<comment type="caution">
    <text evidence="1">The sequence shown here is derived from an EMBL/GenBank/DDBJ whole genome shotgun (WGS) entry which is preliminary data.</text>
</comment>
<keyword evidence="2" id="KW-1185">Reference proteome</keyword>
<protein>
    <submittedName>
        <fullName evidence="1">Uncharacterized protein</fullName>
    </submittedName>
</protein>
<sequence>MEYFSHVWPLRIWFYYVFYTPVSILKKFDISSSYVTFLSRIFCCSRCPSIVQTPPQRPLGNHVTASNVSQGHQMSQDTQELRIAQPRSQGLSSSAKRVGQWCLKVAGNRFRSSVCIYGNSCTKCENLNRSIPSTEMF</sequence>
<evidence type="ECO:0000313" key="1">
    <source>
        <dbReference type="EMBL" id="KAJ7340433.1"/>
    </source>
</evidence>
<evidence type="ECO:0000313" key="2">
    <source>
        <dbReference type="Proteomes" id="UP001163046"/>
    </source>
</evidence>
<proteinExistence type="predicted"/>
<reference evidence="1" key="1">
    <citation type="submission" date="2023-01" db="EMBL/GenBank/DDBJ databases">
        <title>Genome assembly of the deep-sea coral Lophelia pertusa.</title>
        <authorList>
            <person name="Herrera S."/>
            <person name="Cordes E."/>
        </authorList>
    </citation>
    <scope>NUCLEOTIDE SEQUENCE</scope>
    <source>
        <strain evidence="1">USNM1676648</strain>
        <tissue evidence="1">Polyp</tissue>
    </source>
</reference>
<dbReference type="AlphaFoldDB" id="A0A9X0CIZ1"/>